<keyword evidence="3 6" id="KW-0812">Transmembrane</keyword>
<dbReference type="InterPro" id="IPR050833">
    <property type="entry name" value="Poly_Biosynth_Transport"/>
</dbReference>
<comment type="caution">
    <text evidence="7">The sequence shown here is derived from an EMBL/GenBank/DDBJ whole genome shotgun (WGS) entry which is preliminary data.</text>
</comment>
<comment type="subcellular location">
    <subcellularLocation>
        <location evidence="1">Cell membrane</location>
        <topology evidence="1">Multi-pass membrane protein</topology>
    </subcellularLocation>
</comment>
<name>A0A9Q8NA03_9LACO</name>
<feature type="transmembrane region" description="Helical" evidence="6">
    <location>
        <begin position="199"/>
        <end position="217"/>
    </location>
</feature>
<protein>
    <submittedName>
        <fullName evidence="7">Oligosaccharide flippase family protein</fullName>
    </submittedName>
</protein>
<dbReference type="AlphaFoldDB" id="A0A9Q8NA03"/>
<evidence type="ECO:0000313" key="8">
    <source>
        <dbReference type="Proteomes" id="UP000320012"/>
    </source>
</evidence>
<feature type="transmembrane region" description="Helical" evidence="6">
    <location>
        <begin position="266"/>
        <end position="286"/>
    </location>
</feature>
<dbReference type="EMBL" id="VNHC01000002">
    <property type="protein sequence ID" value="TVV28319.1"/>
    <property type="molecule type" value="Genomic_DNA"/>
</dbReference>
<sequence>MYWSIYLYTIFGKRRGENYMNSRLVRLNVVSGVIGQFITIILNFLIRSIFIRYLGSENVGLNGLYSNVLGVLSVAELGIGSAIVAHMYKPIADGDSKRIKLLMNIYRKVYKTIAWFLLVMGFILLPFISEVTKTYNGYYNVHVIFLMYVLNSFISFYIGYKQSIVIANGKSYVINKVTMMLFLPIALCQIISLVVCQSFYLYMTLILINTLSLNIIITRYAKKTFSKQYFEKKEITKSDVTSILDYVKPMVMYRISGVVNSSTDSLIIAQFISVLVTGLYTNYMMIVTAAQTLIRTGFSMITASIGRMINVADKEAVYKSFTNIINIGFIISFIAVANFMGFVNGFVHVWAGPDSVLPTSTVLLLAINLYLTINSMPLVVYREATGCFVIRRYIPLIGAFINIGLSLALVVEFKIEGVLAATAVARILTYFWSDPNAVIVHFFNRKILWYFVKYFVNAVCVFTLGYIYMYAMVDVSGVSELLLKTLILIVVQLAMLALLNRPLVVKMVENWRK</sequence>
<evidence type="ECO:0000313" key="7">
    <source>
        <dbReference type="EMBL" id="TVV28319.1"/>
    </source>
</evidence>
<gene>
    <name evidence="7" type="ORF">FO435_10735</name>
</gene>
<feature type="transmembrane region" description="Helical" evidence="6">
    <location>
        <begin position="447"/>
        <end position="469"/>
    </location>
</feature>
<proteinExistence type="predicted"/>
<feature type="transmembrane region" description="Helical" evidence="6">
    <location>
        <begin position="292"/>
        <end position="312"/>
    </location>
</feature>
<feature type="transmembrane region" description="Helical" evidence="6">
    <location>
        <begin position="481"/>
        <end position="499"/>
    </location>
</feature>
<reference evidence="7 8" key="1">
    <citation type="submission" date="2019-07" db="EMBL/GenBank/DDBJ databases">
        <title>Genome sequence of Weissella cibaria GK1.</title>
        <authorList>
            <person name="Choi H.-J."/>
        </authorList>
    </citation>
    <scope>NUCLEOTIDE SEQUENCE [LARGE SCALE GENOMIC DNA]</scope>
    <source>
        <strain evidence="7 8">GK1</strain>
    </source>
</reference>
<evidence type="ECO:0000256" key="6">
    <source>
        <dbReference type="SAM" id="Phobius"/>
    </source>
</evidence>
<feature type="transmembrane region" description="Helical" evidence="6">
    <location>
        <begin position="324"/>
        <end position="350"/>
    </location>
</feature>
<feature type="transmembrane region" description="Helical" evidence="6">
    <location>
        <begin position="66"/>
        <end position="88"/>
    </location>
</feature>
<feature type="transmembrane region" description="Helical" evidence="6">
    <location>
        <begin position="109"/>
        <end position="129"/>
    </location>
</feature>
<evidence type="ECO:0000256" key="3">
    <source>
        <dbReference type="ARBA" id="ARBA00022692"/>
    </source>
</evidence>
<dbReference type="GO" id="GO:0005886">
    <property type="term" value="C:plasma membrane"/>
    <property type="evidence" value="ECO:0007669"/>
    <property type="project" value="UniProtKB-SubCell"/>
</dbReference>
<evidence type="ECO:0000256" key="1">
    <source>
        <dbReference type="ARBA" id="ARBA00004651"/>
    </source>
</evidence>
<feature type="transmembrane region" description="Helical" evidence="6">
    <location>
        <begin position="393"/>
        <end position="411"/>
    </location>
</feature>
<feature type="transmembrane region" description="Helical" evidence="6">
    <location>
        <begin position="172"/>
        <end position="193"/>
    </location>
</feature>
<feature type="transmembrane region" description="Helical" evidence="6">
    <location>
        <begin position="417"/>
        <end position="435"/>
    </location>
</feature>
<keyword evidence="4 6" id="KW-1133">Transmembrane helix</keyword>
<dbReference type="Pfam" id="PF01943">
    <property type="entry name" value="Polysacc_synt"/>
    <property type="match status" value="1"/>
</dbReference>
<feature type="transmembrane region" description="Helical" evidence="6">
    <location>
        <begin position="24"/>
        <end position="46"/>
    </location>
</feature>
<organism evidence="7 8">
    <name type="scientific">Weissella cibaria</name>
    <dbReference type="NCBI Taxonomy" id="137591"/>
    <lineage>
        <taxon>Bacteria</taxon>
        <taxon>Bacillati</taxon>
        <taxon>Bacillota</taxon>
        <taxon>Bacilli</taxon>
        <taxon>Lactobacillales</taxon>
        <taxon>Lactobacillaceae</taxon>
        <taxon>Weissella</taxon>
    </lineage>
</organism>
<dbReference type="PANTHER" id="PTHR30250:SF26">
    <property type="entry name" value="PSMA PROTEIN"/>
    <property type="match status" value="1"/>
</dbReference>
<dbReference type="InterPro" id="IPR002797">
    <property type="entry name" value="Polysacc_synth"/>
</dbReference>
<dbReference type="Proteomes" id="UP000320012">
    <property type="component" value="Unassembled WGS sequence"/>
</dbReference>
<evidence type="ECO:0000256" key="5">
    <source>
        <dbReference type="ARBA" id="ARBA00023136"/>
    </source>
</evidence>
<keyword evidence="5 6" id="KW-0472">Membrane</keyword>
<accession>A0A9Q8NA03</accession>
<feature type="transmembrane region" description="Helical" evidence="6">
    <location>
        <begin position="141"/>
        <end position="160"/>
    </location>
</feature>
<evidence type="ECO:0000256" key="4">
    <source>
        <dbReference type="ARBA" id="ARBA00022989"/>
    </source>
</evidence>
<evidence type="ECO:0000256" key="2">
    <source>
        <dbReference type="ARBA" id="ARBA00022475"/>
    </source>
</evidence>
<keyword evidence="2" id="KW-1003">Cell membrane</keyword>
<feature type="transmembrane region" description="Helical" evidence="6">
    <location>
        <begin position="362"/>
        <end position="381"/>
    </location>
</feature>
<dbReference type="PANTHER" id="PTHR30250">
    <property type="entry name" value="PST FAMILY PREDICTED COLANIC ACID TRANSPORTER"/>
    <property type="match status" value="1"/>
</dbReference>